<organism evidence="1 2">
    <name type="scientific">Brevundimonas vitisensis</name>
    <dbReference type="NCBI Taxonomy" id="2800818"/>
    <lineage>
        <taxon>Bacteria</taxon>
        <taxon>Pseudomonadati</taxon>
        <taxon>Pseudomonadota</taxon>
        <taxon>Alphaproteobacteria</taxon>
        <taxon>Caulobacterales</taxon>
        <taxon>Caulobacteraceae</taxon>
        <taxon>Brevundimonas</taxon>
    </lineage>
</organism>
<gene>
    <name evidence="1" type="ORF">JIP62_07085</name>
</gene>
<dbReference type="Proteomes" id="UP000595448">
    <property type="component" value="Chromosome"/>
</dbReference>
<accession>A0ABX7BSW4</accession>
<keyword evidence="2" id="KW-1185">Reference proteome</keyword>
<sequence length="284" mass="29854">MTYGLDFAIPYVGDPDASLPWADDDDVLLVPGSLGLLELAHSASPVAGVPANNAVIPNIAWKRLKDLLGSGDATTLGFVRDGADIANVMVTERSSKGGLHGIVSQTNGTTFNQGMRIRSATPLYDYIAANQTHDFYYSRWDRVTRIATSGSVHQAAFGSNTSNYLALIQGTAMFPASAPNLIGQRENPASPNALGNRFRAIGIANNTGSGAFGFADPACWGGRGLSAASVNQGASLVLYRAYLEDLTVSGRTYAQVEALDLALWTEAMGAGGRYADDTFTAPAI</sequence>
<evidence type="ECO:0000313" key="1">
    <source>
        <dbReference type="EMBL" id="QQQ19843.1"/>
    </source>
</evidence>
<reference evidence="1 2" key="1">
    <citation type="submission" date="2021-01" db="EMBL/GenBank/DDBJ databases">
        <title>Brevundimonas vitis sp. nov., an bacterium isolated from grape (Vitis vinifera).</title>
        <authorList>
            <person name="Jiang L."/>
            <person name="Lee J."/>
        </authorList>
    </citation>
    <scope>NUCLEOTIDE SEQUENCE [LARGE SCALE GENOMIC DNA]</scope>
    <source>
        <strain evidence="1 2">GRTSA-9</strain>
    </source>
</reference>
<evidence type="ECO:0000313" key="2">
    <source>
        <dbReference type="Proteomes" id="UP000595448"/>
    </source>
</evidence>
<name>A0ABX7BSW4_9CAUL</name>
<proteinExistence type="predicted"/>
<protein>
    <submittedName>
        <fullName evidence="1">Uncharacterized protein</fullName>
    </submittedName>
</protein>
<dbReference type="RefSeq" id="WP_201104289.1">
    <property type="nucleotide sequence ID" value="NZ_CP067977.1"/>
</dbReference>
<dbReference type="EMBL" id="CP067977">
    <property type="protein sequence ID" value="QQQ19843.1"/>
    <property type="molecule type" value="Genomic_DNA"/>
</dbReference>